<dbReference type="EMBL" id="CP003348">
    <property type="protein sequence ID" value="AFM02265.1"/>
    <property type="molecule type" value="Genomic_DNA"/>
</dbReference>
<feature type="transmembrane region" description="Helical" evidence="13">
    <location>
        <begin position="291"/>
        <end position="311"/>
    </location>
</feature>
<dbReference type="InterPro" id="IPR036890">
    <property type="entry name" value="HATPase_C_sf"/>
</dbReference>
<dbReference type="GO" id="GO:0005886">
    <property type="term" value="C:plasma membrane"/>
    <property type="evidence" value="ECO:0007669"/>
    <property type="project" value="UniProtKB-SubCell"/>
</dbReference>
<keyword evidence="17" id="KW-1185">Reference proteome</keyword>
<dbReference type="Pfam" id="PF02743">
    <property type="entry name" value="dCache_1"/>
    <property type="match status" value="1"/>
</dbReference>
<evidence type="ECO:0000256" key="13">
    <source>
        <dbReference type="SAM" id="Phobius"/>
    </source>
</evidence>
<dbReference type="AlphaFoldDB" id="I4AE80"/>
<feature type="coiled-coil region" evidence="12">
    <location>
        <begin position="349"/>
        <end position="376"/>
    </location>
</feature>
<evidence type="ECO:0000256" key="6">
    <source>
        <dbReference type="ARBA" id="ARBA00022679"/>
    </source>
</evidence>
<dbReference type="Gene3D" id="3.30.565.10">
    <property type="entry name" value="Histidine kinase-like ATPase, C-terminal domain"/>
    <property type="match status" value="1"/>
</dbReference>
<evidence type="ECO:0000313" key="17">
    <source>
        <dbReference type="Proteomes" id="UP000006053"/>
    </source>
</evidence>
<dbReference type="InterPro" id="IPR033479">
    <property type="entry name" value="dCache_1"/>
</dbReference>
<dbReference type="PANTHER" id="PTHR43065">
    <property type="entry name" value="SENSOR HISTIDINE KINASE"/>
    <property type="match status" value="1"/>
</dbReference>
<dbReference type="InterPro" id="IPR004358">
    <property type="entry name" value="Sig_transdc_His_kin-like_C"/>
</dbReference>
<dbReference type="PRINTS" id="PR00344">
    <property type="entry name" value="BCTRLSENSOR"/>
</dbReference>
<dbReference type="CDD" id="cd00075">
    <property type="entry name" value="HATPase"/>
    <property type="match status" value="1"/>
</dbReference>
<evidence type="ECO:0000256" key="11">
    <source>
        <dbReference type="ARBA" id="ARBA00023136"/>
    </source>
</evidence>
<dbReference type="CDD" id="cd06225">
    <property type="entry name" value="HAMP"/>
    <property type="match status" value="1"/>
</dbReference>
<evidence type="ECO:0000259" key="15">
    <source>
        <dbReference type="PROSITE" id="PS50885"/>
    </source>
</evidence>
<keyword evidence="6" id="KW-0808">Transferase</keyword>
<feature type="domain" description="Histidine kinase" evidence="14">
    <location>
        <begin position="493"/>
        <end position="707"/>
    </location>
</feature>
<dbReference type="SUPFAM" id="SSF47384">
    <property type="entry name" value="Homodimeric domain of signal transducing histidine kinase"/>
    <property type="match status" value="1"/>
</dbReference>
<keyword evidence="8 16" id="KW-0418">Kinase</keyword>
<evidence type="ECO:0000256" key="4">
    <source>
        <dbReference type="ARBA" id="ARBA00022475"/>
    </source>
</evidence>
<dbReference type="InterPro" id="IPR003660">
    <property type="entry name" value="HAMP_dom"/>
</dbReference>
<evidence type="ECO:0000256" key="8">
    <source>
        <dbReference type="ARBA" id="ARBA00022777"/>
    </source>
</evidence>
<dbReference type="SUPFAM" id="SSF55874">
    <property type="entry name" value="ATPase domain of HSP90 chaperone/DNA topoisomerase II/histidine kinase"/>
    <property type="match status" value="1"/>
</dbReference>
<reference evidence="17" key="1">
    <citation type="submission" date="2012-06" db="EMBL/GenBank/DDBJ databases">
        <title>Complete sequence of Desulfitobacterium dehalogenans ATCC 51507.</title>
        <authorList>
            <person name="Lucas S."/>
            <person name="Han J."/>
            <person name="Lapidus A."/>
            <person name="Cheng J.-F."/>
            <person name="Goodwin L."/>
            <person name="Pitluck S."/>
            <person name="Peters L."/>
            <person name="Ovchinnikova G."/>
            <person name="Teshima H."/>
            <person name="Detter J.C."/>
            <person name="Han C."/>
            <person name="Tapia R."/>
            <person name="Land M."/>
            <person name="Hauser L."/>
            <person name="Kyrpides N."/>
            <person name="Ivanova N."/>
            <person name="Pagani I."/>
            <person name="Kruse T."/>
            <person name="de Vos W.M."/>
            <person name="Smidt H."/>
            <person name="Woyke T."/>
        </authorList>
    </citation>
    <scope>NUCLEOTIDE SEQUENCE [LARGE SCALE GENOMIC DNA]</scope>
    <source>
        <strain evidence="17">ATCC 51507 / DSM 9161 / JW/IU-DC1</strain>
    </source>
</reference>
<dbReference type="Pfam" id="PF13188">
    <property type="entry name" value="PAS_8"/>
    <property type="match status" value="1"/>
</dbReference>
<reference evidence="16 17" key="2">
    <citation type="journal article" date="2015" name="J. Bacteriol.">
        <title>Genomic, proteomic, and biochemical analysis of the organohalide respiratory pathway in Desulfitobacterium dehalogenans.</title>
        <authorList>
            <person name="Kruse T."/>
            <person name="van de Pas B.A."/>
            <person name="Atteia A."/>
            <person name="Krab K."/>
            <person name="Hagen W.R."/>
            <person name="Goodwin L."/>
            <person name="Chain P."/>
            <person name="Boeren S."/>
            <person name="Maphosa F."/>
            <person name="Schraa G."/>
            <person name="de Vos W.M."/>
            <person name="van der Oost J."/>
            <person name="Smidt H."/>
            <person name="Stams A.J."/>
        </authorList>
    </citation>
    <scope>NUCLEOTIDE SEQUENCE [LARGE SCALE GENOMIC DNA]</scope>
    <source>
        <strain evidence="17">ATCC 51507 / DSM 9161 / JW/IU-DC1</strain>
    </source>
</reference>
<comment type="subcellular location">
    <subcellularLocation>
        <location evidence="2">Cell membrane</location>
        <topology evidence="2">Multi-pass membrane protein</topology>
    </subcellularLocation>
</comment>
<dbReference type="Pfam" id="PF02518">
    <property type="entry name" value="HATPase_c"/>
    <property type="match status" value="1"/>
</dbReference>
<protein>
    <recommendedName>
        <fullName evidence="3">histidine kinase</fullName>
        <ecNumber evidence="3">2.7.13.3</ecNumber>
    </recommendedName>
</protein>
<dbReference type="CDD" id="cd00082">
    <property type="entry name" value="HisKA"/>
    <property type="match status" value="1"/>
</dbReference>
<evidence type="ECO:0000256" key="3">
    <source>
        <dbReference type="ARBA" id="ARBA00012438"/>
    </source>
</evidence>
<keyword evidence="12" id="KW-0175">Coiled coil</keyword>
<feature type="domain" description="HAMP" evidence="15">
    <location>
        <begin position="311"/>
        <end position="364"/>
    </location>
</feature>
<dbReference type="SUPFAM" id="SSF55785">
    <property type="entry name" value="PYP-like sensor domain (PAS domain)"/>
    <property type="match status" value="1"/>
</dbReference>
<dbReference type="InterPro" id="IPR000014">
    <property type="entry name" value="PAS"/>
</dbReference>
<feature type="transmembrane region" description="Helical" evidence="13">
    <location>
        <begin position="12"/>
        <end position="36"/>
    </location>
</feature>
<dbReference type="Proteomes" id="UP000006053">
    <property type="component" value="Chromosome"/>
</dbReference>
<dbReference type="PROSITE" id="PS50885">
    <property type="entry name" value="HAMP"/>
    <property type="match status" value="1"/>
</dbReference>
<dbReference type="Pfam" id="PF00672">
    <property type="entry name" value="HAMP"/>
    <property type="match status" value="1"/>
</dbReference>
<evidence type="ECO:0000256" key="2">
    <source>
        <dbReference type="ARBA" id="ARBA00004651"/>
    </source>
</evidence>
<dbReference type="eggNOG" id="COG4191">
    <property type="taxonomic scope" value="Bacteria"/>
</dbReference>
<dbReference type="SMART" id="SM00388">
    <property type="entry name" value="HisKA"/>
    <property type="match status" value="1"/>
</dbReference>
<dbReference type="PROSITE" id="PS50109">
    <property type="entry name" value="HIS_KIN"/>
    <property type="match status" value="1"/>
</dbReference>
<evidence type="ECO:0000256" key="10">
    <source>
        <dbReference type="ARBA" id="ARBA00023012"/>
    </source>
</evidence>
<dbReference type="OrthoDB" id="9764522at2"/>
<dbReference type="Gene3D" id="3.30.450.20">
    <property type="entry name" value="PAS domain"/>
    <property type="match status" value="2"/>
</dbReference>
<dbReference type="Pfam" id="PF00512">
    <property type="entry name" value="HisKA"/>
    <property type="match status" value="1"/>
</dbReference>
<dbReference type="KEGG" id="ddh:Desde_4003"/>
<dbReference type="SUPFAM" id="SSF158472">
    <property type="entry name" value="HAMP domain-like"/>
    <property type="match status" value="1"/>
</dbReference>
<dbReference type="Gene3D" id="1.10.287.130">
    <property type="match status" value="1"/>
</dbReference>
<keyword evidence="7 13" id="KW-0812">Transmembrane</keyword>
<dbReference type="InterPro" id="IPR005467">
    <property type="entry name" value="His_kinase_dom"/>
</dbReference>
<evidence type="ECO:0000256" key="12">
    <source>
        <dbReference type="SAM" id="Coils"/>
    </source>
</evidence>
<evidence type="ECO:0000256" key="1">
    <source>
        <dbReference type="ARBA" id="ARBA00000085"/>
    </source>
</evidence>
<organism evidence="16 17">
    <name type="scientific">Desulfitobacterium dehalogenans (strain ATCC 51507 / DSM 9161 / JW/IU-DC1)</name>
    <dbReference type="NCBI Taxonomy" id="756499"/>
    <lineage>
        <taxon>Bacteria</taxon>
        <taxon>Bacillati</taxon>
        <taxon>Bacillota</taxon>
        <taxon>Clostridia</taxon>
        <taxon>Eubacteriales</taxon>
        <taxon>Desulfitobacteriaceae</taxon>
        <taxon>Desulfitobacterium</taxon>
    </lineage>
</organism>
<keyword evidence="4" id="KW-1003">Cell membrane</keyword>
<dbReference type="Gene3D" id="1.10.8.500">
    <property type="entry name" value="HAMP domain in histidine kinase"/>
    <property type="match status" value="1"/>
</dbReference>
<evidence type="ECO:0000313" key="16">
    <source>
        <dbReference type="EMBL" id="AFM02265.1"/>
    </source>
</evidence>
<proteinExistence type="predicted"/>
<dbReference type="RefSeq" id="WP_014795736.1">
    <property type="nucleotide sequence ID" value="NC_018017.1"/>
</dbReference>
<sequence>MKENSIPWWMRIKVHFLLFGIAMSILPLFFLGYLGFTSVRQNLQMDIYEQNFDQVSVLAREIQDAIATIENSLTFTKTTTVQALTGSDEASRQLILETLLQKEPSLKELKVYDANFRSIAQINRQASAPPNSSTNAPEPILSSERLSPISDLYFSQEGQPEIRLTVTIQDPMDGKFLGHLQGTIELTTMINRYFNFHLDEGKYVFLVDRSGTLIGQTDSDLHFHEEDLRQAPAVQSFMAGELFSTGSEYKNYAGVNVIGAFASMDTLNWGVFIEQPAHEANKPIFELALRLIMIAVLIMVLVMIISISFGLKVVHPIENLESQVRRIIQTGDLESHIPIESWDEIGRLVKSFNQLLNSLDQKNENLKNEKELLTTVVDGVGAGMVLLDSERKILWWNAKFAQWFGQQFAHLPCEQVIAGQGTEGILLENGRTISVFLHEERRHFRQMYYELSPDNPENAAYLLLLDDVTQEVEMEARMIETDKMAAIGLLASGVAHEINNPLAVVAAYSEDLLERLDEEDSGPSQEEIKLGFDTVLEQIVRCKQITDGLLGFARKRDSGSDLIDLGIASAQTLGLLEHKAKQKHLHIQFHSENSLFVLGNENEWQQVVLNLVTNALDASSEGKAIDVRGYREGNTIQFIIQDYGEGIPQDHLKKALDPFFTTKSPGQGTGLGLYVSYGIIVKMHGEMALESTEGQGTKVKISLPFHEAGEQSS</sequence>
<keyword evidence="10" id="KW-0902">Two-component regulatory system</keyword>
<dbReference type="GO" id="GO:0000155">
    <property type="term" value="F:phosphorelay sensor kinase activity"/>
    <property type="evidence" value="ECO:0007669"/>
    <property type="project" value="InterPro"/>
</dbReference>
<name>I4AE80_DESDJ</name>
<keyword evidence="11 13" id="KW-0472">Membrane</keyword>
<evidence type="ECO:0000259" key="14">
    <source>
        <dbReference type="PROSITE" id="PS50109"/>
    </source>
</evidence>
<accession>I4AE80</accession>
<evidence type="ECO:0000256" key="9">
    <source>
        <dbReference type="ARBA" id="ARBA00022989"/>
    </source>
</evidence>
<dbReference type="CDD" id="cd18774">
    <property type="entry name" value="PDC2_HK_sensor"/>
    <property type="match status" value="1"/>
</dbReference>
<gene>
    <name evidence="16" type="ordered locus">Desde_4003</name>
</gene>
<dbReference type="SMART" id="SM00387">
    <property type="entry name" value="HATPase_c"/>
    <property type="match status" value="1"/>
</dbReference>
<comment type="catalytic activity">
    <reaction evidence="1">
        <text>ATP + protein L-histidine = ADP + protein N-phospho-L-histidine.</text>
        <dbReference type="EC" id="2.7.13.3"/>
    </reaction>
</comment>
<dbReference type="eggNOG" id="COG2770">
    <property type="taxonomic scope" value="Bacteria"/>
</dbReference>
<dbReference type="STRING" id="756499.Desde_4003"/>
<keyword evidence="9 13" id="KW-1133">Transmembrane helix</keyword>
<dbReference type="EC" id="2.7.13.3" evidence="3"/>
<evidence type="ECO:0000256" key="5">
    <source>
        <dbReference type="ARBA" id="ARBA00022553"/>
    </source>
</evidence>
<evidence type="ECO:0000256" key="7">
    <source>
        <dbReference type="ARBA" id="ARBA00022692"/>
    </source>
</evidence>
<dbReference type="InterPro" id="IPR003594">
    <property type="entry name" value="HATPase_dom"/>
</dbReference>
<dbReference type="SMART" id="SM00304">
    <property type="entry name" value="HAMP"/>
    <property type="match status" value="1"/>
</dbReference>
<dbReference type="InterPro" id="IPR003661">
    <property type="entry name" value="HisK_dim/P_dom"/>
</dbReference>
<dbReference type="HOGENOM" id="CLU_023166_0_0_9"/>
<dbReference type="InterPro" id="IPR036097">
    <property type="entry name" value="HisK_dim/P_sf"/>
</dbReference>
<keyword evidence="5" id="KW-0597">Phosphoprotein</keyword>
<dbReference type="InterPro" id="IPR035965">
    <property type="entry name" value="PAS-like_dom_sf"/>
</dbReference>